<feature type="region of interest" description="Disordered" evidence="1">
    <location>
        <begin position="18"/>
        <end position="51"/>
    </location>
</feature>
<accession>A0A0B2QA52</accession>
<proteinExistence type="predicted"/>
<dbReference type="Proteomes" id="UP000053555">
    <property type="component" value="Unassembled WGS sequence"/>
</dbReference>
<feature type="non-terminal residue" evidence="2">
    <location>
        <position position="1"/>
    </location>
</feature>
<evidence type="ECO:0000313" key="2">
    <source>
        <dbReference type="EMBL" id="KHN18145.1"/>
    </source>
</evidence>
<gene>
    <name evidence="2" type="ORF">glysoja_025035</name>
</gene>
<dbReference type="EMBL" id="KN659929">
    <property type="protein sequence ID" value="KHN18145.1"/>
    <property type="molecule type" value="Genomic_DNA"/>
</dbReference>
<reference evidence="2" key="1">
    <citation type="submission" date="2014-07" db="EMBL/GenBank/DDBJ databases">
        <title>Identification of a novel salt tolerance gene in wild soybean by whole-genome sequencing.</title>
        <authorList>
            <person name="Lam H.-M."/>
            <person name="Qi X."/>
            <person name="Li M.-W."/>
            <person name="Liu X."/>
            <person name="Xie M."/>
            <person name="Ni M."/>
            <person name="Xu X."/>
        </authorList>
    </citation>
    <scope>NUCLEOTIDE SEQUENCE [LARGE SCALE GENOMIC DNA]</scope>
    <source>
        <tissue evidence="2">Root</tissue>
    </source>
</reference>
<name>A0A0B2QA52_GLYSO</name>
<evidence type="ECO:0000256" key="1">
    <source>
        <dbReference type="SAM" id="MobiDB-lite"/>
    </source>
</evidence>
<sequence>DDVLNKLFTELAYRYKENELRQSKPPTPQAPQRAPLDPWTRSPLSRQFAPPKEDKSALICDEFECNADTVFPRIA</sequence>
<organism evidence="2">
    <name type="scientific">Glycine soja</name>
    <name type="common">Wild soybean</name>
    <dbReference type="NCBI Taxonomy" id="3848"/>
    <lineage>
        <taxon>Eukaryota</taxon>
        <taxon>Viridiplantae</taxon>
        <taxon>Streptophyta</taxon>
        <taxon>Embryophyta</taxon>
        <taxon>Tracheophyta</taxon>
        <taxon>Spermatophyta</taxon>
        <taxon>Magnoliopsida</taxon>
        <taxon>eudicotyledons</taxon>
        <taxon>Gunneridae</taxon>
        <taxon>Pentapetalae</taxon>
        <taxon>rosids</taxon>
        <taxon>fabids</taxon>
        <taxon>Fabales</taxon>
        <taxon>Fabaceae</taxon>
        <taxon>Papilionoideae</taxon>
        <taxon>50 kb inversion clade</taxon>
        <taxon>NPAAA clade</taxon>
        <taxon>indigoferoid/millettioid clade</taxon>
        <taxon>Phaseoleae</taxon>
        <taxon>Glycine</taxon>
        <taxon>Glycine subgen. Soja</taxon>
    </lineage>
</organism>
<protein>
    <submittedName>
        <fullName evidence="2">Uncharacterized protein</fullName>
    </submittedName>
</protein>
<dbReference type="AlphaFoldDB" id="A0A0B2QA52"/>